<evidence type="ECO:0000256" key="12">
    <source>
        <dbReference type="ARBA" id="ARBA00022801"/>
    </source>
</evidence>
<keyword evidence="15 16" id="KW-0511">Multifunctional enzyme</keyword>
<evidence type="ECO:0000256" key="4">
    <source>
        <dbReference type="ARBA" id="ARBA00005169"/>
    </source>
</evidence>
<reference evidence="18 19" key="1">
    <citation type="journal article" date="2019" name="ISME J.">
        <title>Deianiraea, an extracellular bacterium associated with the ciliate Paramecium, suggests an alternative scenario for the evolution of Rickettsiales.</title>
        <authorList>
            <person name="Castelli M."/>
            <person name="Sabaneyeva E."/>
            <person name="Lanzoni O."/>
            <person name="Lebedeva N."/>
            <person name="Floriano A.M."/>
            <person name="Gaiarsa S."/>
            <person name="Benken K."/>
            <person name="Modeo L."/>
            <person name="Bandi C."/>
            <person name="Potekhin A."/>
            <person name="Sassera D."/>
            <person name="Petroni G."/>
        </authorList>
    </citation>
    <scope>NUCLEOTIDE SEQUENCE [LARGE SCALE GENOMIC DNA]</scope>
    <source>
        <strain evidence="18">CyL4-1</strain>
    </source>
</reference>
<evidence type="ECO:0000313" key="18">
    <source>
        <dbReference type="EMBL" id="QED23621.1"/>
    </source>
</evidence>
<proteinExistence type="inferred from homology"/>
<evidence type="ECO:0000256" key="13">
    <source>
        <dbReference type="ARBA" id="ARBA00022840"/>
    </source>
</evidence>
<dbReference type="InterPro" id="IPR023019">
    <property type="entry name" value="His_synth_HisIE"/>
</dbReference>
<name>A0A5B8XHT1_9RICK</name>
<evidence type="ECO:0000256" key="3">
    <source>
        <dbReference type="ARBA" id="ARBA00004496"/>
    </source>
</evidence>
<dbReference type="UniPathway" id="UPA00031">
    <property type="reaction ID" value="UER00007"/>
</dbReference>
<dbReference type="InterPro" id="IPR038019">
    <property type="entry name" value="PRib_AMP_CycHydrolase_sf"/>
</dbReference>
<dbReference type="Gene3D" id="3.10.20.810">
    <property type="entry name" value="Phosphoribosyl-AMP cyclohydrolase"/>
    <property type="match status" value="1"/>
</dbReference>
<accession>A0A5B8XHT1</accession>
<evidence type="ECO:0000256" key="9">
    <source>
        <dbReference type="ARBA" id="ARBA00022490"/>
    </source>
</evidence>
<evidence type="ECO:0000256" key="7">
    <source>
        <dbReference type="ARBA" id="ARBA00008299"/>
    </source>
</evidence>
<dbReference type="GO" id="GO:0005524">
    <property type="term" value="F:ATP binding"/>
    <property type="evidence" value="ECO:0007669"/>
    <property type="project" value="UniProtKB-KW"/>
</dbReference>
<dbReference type="SUPFAM" id="SSF141734">
    <property type="entry name" value="HisI-like"/>
    <property type="match status" value="1"/>
</dbReference>
<keyword evidence="19" id="KW-1185">Reference proteome</keyword>
<dbReference type="GO" id="GO:0004636">
    <property type="term" value="F:phosphoribosyl-ATP diphosphatase activity"/>
    <property type="evidence" value="ECO:0007669"/>
    <property type="project" value="UniProtKB-UniRule"/>
</dbReference>
<dbReference type="SUPFAM" id="SSF101386">
    <property type="entry name" value="all-alpha NTP pyrophosphatases"/>
    <property type="match status" value="1"/>
</dbReference>
<comment type="catalytic activity">
    <reaction evidence="2 16">
        <text>1-(5-phospho-beta-D-ribosyl)-ATP + H2O = 1-(5-phospho-beta-D-ribosyl)-5'-AMP + diphosphate + H(+)</text>
        <dbReference type="Rhea" id="RHEA:22828"/>
        <dbReference type="ChEBI" id="CHEBI:15377"/>
        <dbReference type="ChEBI" id="CHEBI:15378"/>
        <dbReference type="ChEBI" id="CHEBI:33019"/>
        <dbReference type="ChEBI" id="CHEBI:59457"/>
        <dbReference type="ChEBI" id="CHEBI:73183"/>
        <dbReference type="EC" id="3.6.1.31"/>
    </reaction>
</comment>
<dbReference type="PANTHER" id="PTHR42945">
    <property type="entry name" value="HISTIDINE BIOSYNTHESIS BIFUNCTIONAL PROTEIN"/>
    <property type="match status" value="1"/>
</dbReference>
<evidence type="ECO:0000256" key="11">
    <source>
        <dbReference type="ARBA" id="ARBA00022741"/>
    </source>
</evidence>
<keyword evidence="11 16" id="KW-0547">Nucleotide-binding</keyword>
<evidence type="ECO:0000256" key="8">
    <source>
        <dbReference type="ARBA" id="ARBA00009392"/>
    </source>
</evidence>
<dbReference type="HAMAP" id="MF_01020">
    <property type="entry name" value="HisE"/>
    <property type="match status" value="1"/>
</dbReference>
<evidence type="ECO:0000256" key="14">
    <source>
        <dbReference type="ARBA" id="ARBA00023102"/>
    </source>
</evidence>
<evidence type="ECO:0000259" key="17">
    <source>
        <dbReference type="Pfam" id="PF01502"/>
    </source>
</evidence>
<dbReference type="NCBIfam" id="NF000768">
    <property type="entry name" value="PRK00051.1"/>
    <property type="match status" value="1"/>
</dbReference>
<evidence type="ECO:0000256" key="10">
    <source>
        <dbReference type="ARBA" id="ARBA00022605"/>
    </source>
</evidence>
<dbReference type="Gene3D" id="1.10.287.1080">
    <property type="entry name" value="MazG-like"/>
    <property type="match status" value="1"/>
</dbReference>
<dbReference type="EMBL" id="CP029077">
    <property type="protein sequence ID" value="QED23621.1"/>
    <property type="molecule type" value="Genomic_DNA"/>
</dbReference>
<dbReference type="Pfam" id="PF01502">
    <property type="entry name" value="PRA-CH"/>
    <property type="match status" value="1"/>
</dbReference>
<dbReference type="HAMAP" id="MF_01019">
    <property type="entry name" value="HisIE"/>
    <property type="match status" value="1"/>
</dbReference>
<dbReference type="InterPro" id="IPR002496">
    <property type="entry name" value="PRib_AMP_CycHydrolase_dom"/>
</dbReference>
<comment type="subcellular location">
    <subcellularLocation>
        <location evidence="3 16">Cytoplasm</location>
    </subcellularLocation>
</comment>
<sequence length="205" mass="23595">MIEKIDWQKCNNLIPSVIQDAKTLDVLMLGFMTIEALNLTISTNKVHFWSRTKNRIWMKGEDSGNILRLENIHLDCDGDSLLILVNPVGNTCHNGTKSCFNYKANFLSQLEEIIDDRVKNQVDESYISSMQKKGINKIAQKVGEEATEVIIAALNEKDVDFIGECADLVFHLMLLLKYKNLTFNHVISKMKERDKRKLKDENYEK</sequence>
<comment type="pathway">
    <text evidence="4 16">Amino-acid biosynthesis; L-histidine biosynthesis; L-histidine from 5-phospho-alpha-D-ribose 1-diphosphate: step 3/9.</text>
</comment>
<dbReference type="InterPro" id="IPR008179">
    <property type="entry name" value="HisE"/>
</dbReference>
<keyword evidence="12 16" id="KW-0378">Hydrolase</keyword>
<dbReference type="FunFam" id="3.10.20.810:FF:000001">
    <property type="entry name" value="Histidine biosynthesis bifunctional protein HisIE"/>
    <property type="match status" value="1"/>
</dbReference>
<keyword evidence="13 16" id="KW-0067">ATP-binding</keyword>
<dbReference type="GO" id="GO:0005737">
    <property type="term" value="C:cytoplasm"/>
    <property type="evidence" value="ECO:0007669"/>
    <property type="project" value="UniProtKB-SubCell"/>
</dbReference>
<evidence type="ECO:0000256" key="16">
    <source>
        <dbReference type="HAMAP-Rule" id="MF_01019"/>
    </source>
</evidence>
<dbReference type="AlphaFoldDB" id="A0A5B8XHT1"/>
<keyword evidence="9 16" id="KW-0963">Cytoplasm</keyword>
<dbReference type="CDD" id="cd11534">
    <property type="entry name" value="NTP-PPase_HisIE_like"/>
    <property type="match status" value="1"/>
</dbReference>
<evidence type="ECO:0000256" key="6">
    <source>
        <dbReference type="ARBA" id="ARBA00007731"/>
    </source>
</evidence>
<comment type="similarity">
    <text evidence="8">Belongs to the PRA-PH family.</text>
</comment>
<evidence type="ECO:0000256" key="1">
    <source>
        <dbReference type="ARBA" id="ARBA00000024"/>
    </source>
</evidence>
<keyword evidence="14 16" id="KW-0368">Histidine biosynthesis</keyword>
<dbReference type="RefSeq" id="WP_146820885.1">
    <property type="nucleotide sequence ID" value="NZ_CP029077.1"/>
</dbReference>
<comment type="pathway">
    <text evidence="5 16">Amino-acid biosynthesis; L-histidine biosynthesis; L-histidine from 5-phospho-alpha-D-ribose 1-diphosphate: step 2/9.</text>
</comment>
<dbReference type="Proteomes" id="UP000321934">
    <property type="component" value="Chromosome"/>
</dbReference>
<dbReference type="NCBIfam" id="TIGR03188">
    <property type="entry name" value="histidine_hisI"/>
    <property type="match status" value="1"/>
</dbReference>
<protein>
    <recommendedName>
        <fullName evidence="16">Histidine biosynthesis bifunctional protein HisIE</fullName>
    </recommendedName>
    <domain>
        <recommendedName>
            <fullName evidence="16">Phosphoribosyl-AMP cyclohydrolase</fullName>
            <shortName evidence="16">PRA-CH</shortName>
            <ecNumber evidence="16">3.5.4.19</ecNumber>
        </recommendedName>
    </domain>
    <domain>
        <recommendedName>
            <fullName evidence="16">Phosphoribosyl-ATP pyrophosphatase</fullName>
            <shortName evidence="16">PRA-PH</shortName>
            <ecNumber evidence="16">3.6.1.31</ecNumber>
        </recommendedName>
    </domain>
</protein>
<evidence type="ECO:0000256" key="15">
    <source>
        <dbReference type="ARBA" id="ARBA00023268"/>
    </source>
</evidence>
<comment type="catalytic activity">
    <reaction evidence="1 16">
        <text>1-(5-phospho-beta-D-ribosyl)-5'-AMP + H2O = 1-(5-phospho-beta-D-ribosyl)-5-[(5-phospho-beta-D-ribosylamino)methylideneamino]imidazole-4-carboxamide</text>
        <dbReference type="Rhea" id="RHEA:20049"/>
        <dbReference type="ChEBI" id="CHEBI:15377"/>
        <dbReference type="ChEBI" id="CHEBI:58435"/>
        <dbReference type="ChEBI" id="CHEBI:59457"/>
        <dbReference type="EC" id="3.5.4.19"/>
    </reaction>
</comment>
<comment type="similarity">
    <text evidence="6 16">In the C-terminal section; belongs to the PRA-PH family.</text>
</comment>
<dbReference type="InterPro" id="IPR021130">
    <property type="entry name" value="PRib-ATP_PPHydrolase-like"/>
</dbReference>
<feature type="domain" description="Phosphoribosyl-AMP cyclohydrolase" evidence="17">
    <location>
        <begin position="28"/>
        <end position="101"/>
    </location>
</feature>
<dbReference type="EC" id="3.5.4.19" evidence="16"/>
<dbReference type="EC" id="3.6.1.31" evidence="16"/>
<organism evidence="18 19">
    <name type="scientific">Candidatus Deianiraea vastatrix</name>
    <dbReference type="NCBI Taxonomy" id="2163644"/>
    <lineage>
        <taxon>Bacteria</taxon>
        <taxon>Pseudomonadati</taxon>
        <taxon>Pseudomonadota</taxon>
        <taxon>Alphaproteobacteria</taxon>
        <taxon>Rickettsiales</taxon>
        <taxon>Candidatus Deianiraeaceae</taxon>
        <taxon>Candidatus Deianiraea</taxon>
    </lineage>
</organism>
<dbReference type="GO" id="GO:0004635">
    <property type="term" value="F:phosphoribosyl-AMP cyclohydrolase activity"/>
    <property type="evidence" value="ECO:0007669"/>
    <property type="project" value="UniProtKB-UniRule"/>
</dbReference>
<dbReference type="NCBIfam" id="NF002747">
    <property type="entry name" value="PRK02759.1"/>
    <property type="match status" value="1"/>
</dbReference>
<dbReference type="GO" id="GO:0000105">
    <property type="term" value="P:L-histidine biosynthetic process"/>
    <property type="evidence" value="ECO:0007669"/>
    <property type="project" value="UniProtKB-UniRule"/>
</dbReference>
<evidence type="ECO:0000256" key="5">
    <source>
        <dbReference type="ARBA" id="ARBA00005204"/>
    </source>
</evidence>
<evidence type="ECO:0000256" key="2">
    <source>
        <dbReference type="ARBA" id="ARBA00001460"/>
    </source>
</evidence>
<keyword evidence="10 16" id="KW-0028">Amino-acid biosynthesis</keyword>
<dbReference type="Pfam" id="PF01503">
    <property type="entry name" value="PRA-PH"/>
    <property type="match status" value="1"/>
</dbReference>
<gene>
    <name evidence="16" type="primary">hisI</name>
    <name evidence="16" type="synonym">hisIE</name>
    <name evidence="18" type="ORF">Deia_00834</name>
</gene>
<comment type="similarity">
    <text evidence="7 16">In the N-terminal section; belongs to the PRA-CH family.</text>
</comment>
<evidence type="ECO:0000313" key="19">
    <source>
        <dbReference type="Proteomes" id="UP000321934"/>
    </source>
</evidence>
<feature type="region of interest" description="Phosphoribosyl-AMP cyclohydrolase" evidence="16">
    <location>
        <begin position="1"/>
        <end position="106"/>
    </location>
</feature>
<dbReference type="PANTHER" id="PTHR42945:SF9">
    <property type="entry name" value="HISTIDINE BIOSYNTHESIS BIFUNCTIONAL PROTEIN HISIE"/>
    <property type="match status" value="1"/>
</dbReference>
<dbReference type="OrthoDB" id="9795769at2"/>
<feature type="region of interest" description="Phosphoribosyl-ATP pyrophosphohydrolase" evidence="16">
    <location>
        <begin position="107"/>
        <end position="205"/>
    </location>
</feature>